<dbReference type="AlphaFoldDB" id="A0A4S4MPW9"/>
<dbReference type="InterPro" id="IPR008266">
    <property type="entry name" value="Tyr_kinase_AS"/>
</dbReference>
<dbReference type="SUPFAM" id="SSF56112">
    <property type="entry name" value="Protein kinase-like (PK-like)"/>
    <property type="match status" value="2"/>
</dbReference>
<organism evidence="1 2">
    <name type="scientific">Antrodiella citrinella</name>
    <dbReference type="NCBI Taxonomy" id="2447956"/>
    <lineage>
        <taxon>Eukaryota</taxon>
        <taxon>Fungi</taxon>
        <taxon>Dikarya</taxon>
        <taxon>Basidiomycota</taxon>
        <taxon>Agaricomycotina</taxon>
        <taxon>Agaricomycetes</taxon>
        <taxon>Polyporales</taxon>
        <taxon>Steccherinaceae</taxon>
        <taxon>Antrodiella</taxon>
    </lineage>
</organism>
<dbReference type="InterPro" id="IPR011009">
    <property type="entry name" value="Kinase-like_dom_sf"/>
</dbReference>
<proteinExistence type="predicted"/>
<dbReference type="GO" id="GO:0004672">
    <property type="term" value="F:protein kinase activity"/>
    <property type="evidence" value="ECO:0007669"/>
    <property type="project" value="InterPro"/>
</dbReference>
<dbReference type="InterPro" id="IPR052396">
    <property type="entry name" value="Meiotic_Drive_Suppr_Kinase"/>
</dbReference>
<accession>A0A4S4MPW9</accession>
<dbReference type="PANTHER" id="PTHR37171">
    <property type="entry name" value="SERINE/THREONINE-PROTEIN KINASE YRZF-RELATED"/>
    <property type="match status" value="1"/>
</dbReference>
<evidence type="ECO:0000313" key="1">
    <source>
        <dbReference type="EMBL" id="THH28114.1"/>
    </source>
</evidence>
<dbReference type="PANTHER" id="PTHR37171:SF1">
    <property type="entry name" value="SERINE_THREONINE-PROTEIN KINASE YRZF-RELATED"/>
    <property type="match status" value="1"/>
</dbReference>
<dbReference type="PROSITE" id="PS00109">
    <property type="entry name" value="PROTEIN_KINASE_TYR"/>
    <property type="match status" value="1"/>
</dbReference>
<comment type="caution">
    <text evidence="1">The sequence shown here is derived from an EMBL/GenBank/DDBJ whole genome shotgun (WGS) entry which is preliminary data.</text>
</comment>
<dbReference type="Gene3D" id="1.10.510.10">
    <property type="entry name" value="Transferase(Phosphotransferase) domain 1"/>
    <property type="match status" value="2"/>
</dbReference>
<keyword evidence="2" id="KW-1185">Reference proteome</keyword>
<dbReference type="EMBL" id="SGPM01000201">
    <property type="protein sequence ID" value="THH28114.1"/>
    <property type="molecule type" value="Genomic_DNA"/>
</dbReference>
<sequence length="527" mass="61590">MSSTGFTGFTLQFRDLPAVRHVARRLHNFPDCDMGPGRKYKFHLHRQRIRISEILYSGKRTTVYLGRCTNGTEVVLKFTDPEDILAEAGAYDVMADIQGTAVPYIYGVLHGKDRKGGKMSCLVMERFGTPLWREFRTLTKQDKAKILDKLVAIHHTGLHHMDFAERNVLVEGDDYRIVDFESAEEHEPSCSWTYKFIDHVDDDDVNDQDPCVDCYAVKSWAEQMEFWDHGRLLLCNAIFAPKSDKLPSQSVVDSMETFIGLNMKTVYYPEETKKITVRYFEEVQRRLKGGQPLEELQEQRDWITYLVHKQWHEERAKLLSKMVAAHHAGLLHLDFAERNVLVKDGDYRIIDLVHVKPHDPPCTWTYDFEEHLEDEEVDDMGPTVQCRSLKSWAEQMQFWDHGVVLVCRTLLIPKSNRLPPRHIMDDLITPIGVGQNSDYYVDDRKEIAVEYYTMIWEEMQSGMTLEEAKQHRNYFTYLAHTKWHAARNEVYVLGLVWTIGLDRLTANYLCHLEIPNDCFELHKLYYT</sequence>
<dbReference type="OrthoDB" id="2751906at2759"/>
<protein>
    <submittedName>
        <fullName evidence="1">Uncharacterized protein</fullName>
    </submittedName>
</protein>
<gene>
    <name evidence="1" type="ORF">EUX98_g6067</name>
</gene>
<name>A0A4S4MPW9_9APHY</name>
<evidence type="ECO:0000313" key="2">
    <source>
        <dbReference type="Proteomes" id="UP000308730"/>
    </source>
</evidence>
<reference evidence="1 2" key="1">
    <citation type="submission" date="2019-02" db="EMBL/GenBank/DDBJ databases">
        <title>Genome sequencing of the rare red list fungi Antrodiella citrinella (Flaviporus citrinellus).</title>
        <authorList>
            <person name="Buettner E."/>
            <person name="Kellner H."/>
        </authorList>
    </citation>
    <scope>NUCLEOTIDE SEQUENCE [LARGE SCALE GENOMIC DNA]</scope>
    <source>
        <strain evidence="1 2">DSM 108506</strain>
    </source>
</reference>
<dbReference type="Proteomes" id="UP000308730">
    <property type="component" value="Unassembled WGS sequence"/>
</dbReference>